<accession>A0A4Z0W834</accession>
<protein>
    <submittedName>
        <fullName evidence="1">Uncharacterized protein</fullName>
    </submittedName>
</protein>
<proteinExistence type="predicted"/>
<gene>
    <name evidence="1" type="ORF">E4656_15510</name>
</gene>
<dbReference type="OrthoDB" id="1550253at2"/>
<sequence>MNGRLEAPAKYKNDVNVWVDEAIWGHRFYNDQTPWLVFLEFLAIFQSRNSEGKALDESFSDDSHETFTYYVPRLIPLRQLIFNNPHIRFVEDNYQTDSERWRVWLRNFSTDDDFGYLKDRFGSFSRLSRVIELFQTTSIEPHRQRRWTSRFLFPYGPNCLYADLPANPGASPDRRFFARSGELLYLMLNRSGRGVDLANMISEKLLRHDETWNRVVRALLPEGHKFESNLVSSTIGYLPFSQRPEYEDLASTWIDLLNLDLSGEALLDPLMRLSALHMLLYMLKRANEEVGDSSEPKFVLEVASPRKTTLFELSKENFAANRMLSTRAVRAYIEASKEDSRWQEALQKRVPADAVREYLAERYEWRPADGMPSGDPDTIFEALREYAESRHQQHVGKVHMEWAKQVGLAVSRRGAGTWYSPDDSLLKALVMCVVDEGREDYHRFLAKLYDRFRLVIGPNEAEKAFGTLPTDQKAFMQNTQRLEQRLRTLGLLRRLSDDCAYVENPFRSSNK</sequence>
<comment type="caution">
    <text evidence="1">The sequence shown here is derived from an EMBL/GenBank/DDBJ whole genome shotgun (WGS) entry which is preliminary data.</text>
</comment>
<organism evidence="1 2">
    <name type="scientific">Natronospirillum operosum</name>
    <dbReference type="NCBI Taxonomy" id="2759953"/>
    <lineage>
        <taxon>Bacteria</taxon>
        <taxon>Pseudomonadati</taxon>
        <taxon>Pseudomonadota</taxon>
        <taxon>Gammaproteobacteria</taxon>
        <taxon>Oceanospirillales</taxon>
        <taxon>Natronospirillaceae</taxon>
        <taxon>Natronospirillum</taxon>
    </lineage>
</organism>
<keyword evidence="2" id="KW-1185">Reference proteome</keyword>
<evidence type="ECO:0000313" key="1">
    <source>
        <dbReference type="EMBL" id="TGG91789.1"/>
    </source>
</evidence>
<evidence type="ECO:0000313" key="2">
    <source>
        <dbReference type="Proteomes" id="UP000297475"/>
    </source>
</evidence>
<name>A0A4Z0W834_9GAMM</name>
<dbReference type="EMBL" id="SRMF01000007">
    <property type="protein sequence ID" value="TGG91789.1"/>
    <property type="molecule type" value="Genomic_DNA"/>
</dbReference>
<dbReference type="AlphaFoldDB" id="A0A4Z0W834"/>
<dbReference type="Proteomes" id="UP000297475">
    <property type="component" value="Unassembled WGS sequence"/>
</dbReference>
<dbReference type="RefSeq" id="WP_135484200.1">
    <property type="nucleotide sequence ID" value="NZ_SRMF01000007.1"/>
</dbReference>
<reference evidence="1 2" key="1">
    <citation type="submission" date="2019-04" db="EMBL/GenBank/DDBJ databases">
        <title>Natronospirillum operosus gen. nov., sp. nov., a haloalkaliphilic satellite isolated from decaying biomass of laboratory culture of cyanobacterium Geitlerinema sp. and proposal of Natronospirillaceae fam. nov. and Saccharospirillaceae fam. nov.</title>
        <authorList>
            <person name="Kevbrin V."/>
            <person name="Boltyanskaya Y."/>
            <person name="Koziaeva V."/>
            <person name="Grouzdev D.S."/>
            <person name="Park M."/>
            <person name="Cho J."/>
        </authorList>
    </citation>
    <scope>NUCLEOTIDE SEQUENCE [LARGE SCALE GENOMIC DNA]</scope>
    <source>
        <strain evidence="1 2">G-116</strain>
    </source>
</reference>